<evidence type="ECO:0000256" key="4">
    <source>
        <dbReference type="ARBA" id="ARBA00022741"/>
    </source>
</evidence>
<dbReference type="PANTHER" id="PTHR24057">
    <property type="entry name" value="GLYCOGEN SYNTHASE KINASE-3 ALPHA"/>
    <property type="match status" value="1"/>
</dbReference>
<comment type="similarity">
    <text evidence="1">Belongs to the protein kinase superfamily. CMGC Ser/Thr protein kinase family. GSK-3 subfamily.</text>
</comment>
<dbReference type="GO" id="GO:0007165">
    <property type="term" value="P:signal transduction"/>
    <property type="evidence" value="ECO:0007669"/>
    <property type="project" value="TreeGrafter"/>
</dbReference>
<dbReference type="CDD" id="cd14137">
    <property type="entry name" value="STKc_GSK3"/>
    <property type="match status" value="1"/>
</dbReference>
<evidence type="ECO:0000256" key="1">
    <source>
        <dbReference type="ARBA" id="ARBA00005527"/>
    </source>
</evidence>
<dbReference type="PROSITE" id="PS00107">
    <property type="entry name" value="PROTEIN_KINASE_ATP"/>
    <property type="match status" value="1"/>
</dbReference>
<keyword evidence="6 7" id="KW-0067">ATP-binding</keyword>
<keyword evidence="4 7" id="KW-0547">Nucleotide-binding</keyword>
<dbReference type="PROSITE" id="PS00108">
    <property type="entry name" value="PROTEIN_KINASE_ST"/>
    <property type="match status" value="1"/>
</dbReference>
<dbReference type="FunFam" id="3.30.200.20:FF:000009">
    <property type="entry name" value="Glycogen synthase kinase-3 beta"/>
    <property type="match status" value="1"/>
</dbReference>
<dbReference type="GO" id="GO:0005524">
    <property type="term" value="F:ATP binding"/>
    <property type="evidence" value="ECO:0007669"/>
    <property type="project" value="UniProtKB-UniRule"/>
</dbReference>
<dbReference type="GO" id="GO:0070507">
    <property type="term" value="P:regulation of microtubule cytoskeleton organization"/>
    <property type="evidence" value="ECO:0007669"/>
    <property type="project" value="TreeGrafter"/>
</dbReference>
<dbReference type="SMART" id="SM00220">
    <property type="entry name" value="S_TKc"/>
    <property type="match status" value="1"/>
</dbReference>
<dbReference type="InterPro" id="IPR000719">
    <property type="entry name" value="Prot_kinase_dom"/>
</dbReference>
<dbReference type="Pfam" id="PF00069">
    <property type="entry name" value="Pkinase"/>
    <property type="match status" value="1"/>
</dbReference>
<dbReference type="SUPFAM" id="SSF56112">
    <property type="entry name" value="Protein kinase-like (PK-like)"/>
    <property type="match status" value="1"/>
</dbReference>
<dbReference type="PANTHER" id="PTHR24057:SF0">
    <property type="entry name" value="PROTEIN KINASE SHAGGY-RELATED"/>
    <property type="match status" value="1"/>
</dbReference>
<feature type="compositionally biased region" description="Polar residues" evidence="9">
    <location>
        <begin position="415"/>
        <end position="430"/>
    </location>
</feature>
<dbReference type="GO" id="GO:0005634">
    <property type="term" value="C:nucleus"/>
    <property type="evidence" value="ECO:0007669"/>
    <property type="project" value="TreeGrafter"/>
</dbReference>
<keyword evidence="2 8" id="KW-0723">Serine/threonine-protein kinase</keyword>
<dbReference type="WBParaSite" id="MCU_003459-RA">
    <property type="protein sequence ID" value="MCU_003459-RA"/>
    <property type="gene ID" value="MCU_003459"/>
</dbReference>
<dbReference type="InterPro" id="IPR008271">
    <property type="entry name" value="Ser/Thr_kinase_AS"/>
</dbReference>
<dbReference type="InterPro" id="IPR050591">
    <property type="entry name" value="GSK-3"/>
</dbReference>
<dbReference type="GO" id="GO:0004674">
    <property type="term" value="F:protein serine/threonine kinase activity"/>
    <property type="evidence" value="ECO:0007669"/>
    <property type="project" value="UniProtKB-KW"/>
</dbReference>
<keyword evidence="5" id="KW-0418">Kinase</keyword>
<evidence type="ECO:0000256" key="7">
    <source>
        <dbReference type="PROSITE-ProRule" id="PRU10141"/>
    </source>
</evidence>
<dbReference type="GO" id="GO:0030424">
    <property type="term" value="C:axon"/>
    <property type="evidence" value="ECO:0007669"/>
    <property type="project" value="TreeGrafter"/>
</dbReference>
<evidence type="ECO:0000256" key="2">
    <source>
        <dbReference type="ARBA" id="ARBA00022527"/>
    </source>
</evidence>
<feature type="region of interest" description="Disordered" evidence="9">
    <location>
        <begin position="359"/>
        <end position="430"/>
    </location>
</feature>
<name>A0A5K3EXY2_MESCO</name>
<keyword evidence="3" id="KW-0808">Transferase</keyword>
<dbReference type="PROSITE" id="PS50011">
    <property type="entry name" value="PROTEIN_KINASE_DOM"/>
    <property type="match status" value="1"/>
</dbReference>
<evidence type="ECO:0000256" key="9">
    <source>
        <dbReference type="SAM" id="MobiDB-lite"/>
    </source>
</evidence>
<dbReference type="GO" id="GO:0030154">
    <property type="term" value="P:cell differentiation"/>
    <property type="evidence" value="ECO:0007669"/>
    <property type="project" value="TreeGrafter"/>
</dbReference>
<dbReference type="FunFam" id="1.10.510.10:FF:000055">
    <property type="entry name" value="Glycogen synthase kinase-3 beta"/>
    <property type="match status" value="1"/>
</dbReference>
<organism evidence="11">
    <name type="scientific">Mesocestoides corti</name>
    <name type="common">Flatworm</name>
    <dbReference type="NCBI Taxonomy" id="53468"/>
    <lineage>
        <taxon>Eukaryota</taxon>
        <taxon>Metazoa</taxon>
        <taxon>Spiralia</taxon>
        <taxon>Lophotrochozoa</taxon>
        <taxon>Platyhelminthes</taxon>
        <taxon>Cestoda</taxon>
        <taxon>Eucestoda</taxon>
        <taxon>Cyclophyllidea</taxon>
        <taxon>Mesocestoididae</taxon>
        <taxon>Mesocestoides</taxon>
    </lineage>
</organism>
<feature type="binding site" evidence="7">
    <location>
        <position position="57"/>
    </location>
    <ligand>
        <name>ATP</name>
        <dbReference type="ChEBI" id="CHEBI:30616"/>
    </ligand>
</feature>
<proteinExistence type="inferred from homology"/>
<dbReference type="InterPro" id="IPR017441">
    <property type="entry name" value="Protein_kinase_ATP_BS"/>
</dbReference>
<evidence type="ECO:0000259" key="10">
    <source>
        <dbReference type="PROSITE" id="PS50011"/>
    </source>
</evidence>
<dbReference type="GO" id="GO:0005829">
    <property type="term" value="C:cytosol"/>
    <property type="evidence" value="ECO:0007669"/>
    <property type="project" value="TreeGrafter"/>
</dbReference>
<sequence length="430" mass="48262">MNSKDTNKVVTVLATLGRGEKTQEISYTDIKVVGNGSFGVVYQACLCDTNEVVAVKKVLQDRRFKNRELQIMRSLDHQNIVKLKYFFYVMGERKEDVYLNLVLEFVPETVYRVARRYSRQKETIPMIFAKLYMYQLFRSLAYIHSKGICHRDIKPQNLLLDPSTGILKLCDFGSAKVLVQGEPNVSYICSRYYRAPELIFGAVNYTCQIDVWSAGCVFAELLLGQPIFPGESGVDQLVEIIKVLGTPSHEQIRDMNPDYREFKFPQIKAHPWPKVFRAHTPPDAIQLVTKLLDYTASKRLKPLEACLHPFFDELRQEGATLPDKSSLPPLFNFSGNEKQANPELIAKLIPEHYNQMVESGGSGVVPEENRLATSSTTAVAAADGPRNPDTGATGEGPLTATMTRSKRSSGRVSPHAQTTDIQITSQPQQP</sequence>
<dbReference type="GO" id="GO:0090090">
    <property type="term" value="P:negative regulation of canonical Wnt signaling pathway"/>
    <property type="evidence" value="ECO:0007669"/>
    <property type="project" value="TreeGrafter"/>
</dbReference>
<dbReference type="InterPro" id="IPR011009">
    <property type="entry name" value="Kinase-like_dom_sf"/>
</dbReference>
<evidence type="ECO:0000313" key="11">
    <source>
        <dbReference type="WBParaSite" id="MCU_003459-RA"/>
    </source>
</evidence>
<feature type="compositionally biased region" description="Low complexity" evidence="9">
    <location>
        <begin position="372"/>
        <end position="382"/>
    </location>
</feature>
<evidence type="ECO:0000256" key="5">
    <source>
        <dbReference type="ARBA" id="ARBA00022777"/>
    </source>
</evidence>
<evidence type="ECO:0000256" key="8">
    <source>
        <dbReference type="RuleBase" id="RU000304"/>
    </source>
</evidence>
<dbReference type="AlphaFoldDB" id="A0A5K3EXY2"/>
<evidence type="ECO:0000256" key="3">
    <source>
        <dbReference type="ARBA" id="ARBA00022679"/>
    </source>
</evidence>
<dbReference type="Gene3D" id="1.10.510.10">
    <property type="entry name" value="Transferase(Phosphotransferase) domain 1"/>
    <property type="match status" value="1"/>
</dbReference>
<dbReference type="Gene3D" id="3.30.200.20">
    <property type="entry name" value="Phosphorylase Kinase, domain 1"/>
    <property type="match status" value="1"/>
</dbReference>
<dbReference type="GO" id="GO:0032436">
    <property type="term" value="P:positive regulation of proteasomal ubiquitin-dependent protein catabolic process"/>
    <property type="evidence" value="ECO:0007669"/>
    <property type="project" value="TreeGrafter"/>
</dbReference>
<accession>A0A5K3EXY2</accession>
<evidence type="ECO:0000256" key="6">
    <source>
        <dbReference type="ARBA" id="ARBA00022840"/>
    </source>
</evidence>
<dbReference type="InterPro" id="IPR039192">
    <property type="entry name" value="STKc_GSK3"/>
</dbReference>
<feature type="domain" description="Protein kinase" evidence="10">
    <location>
        <begin position="27"/>
        <end position="311"/>
    </location>
</feature>
<reference evidence="11" key="1">
    <citation type="submission" date="2019-11" db="UniProtKB">
        <authorList>
            <consortium name="WormBaseParasite"/>
        </authorList>
    </citation>
    <scope>IDENTIFICATION</scope>
</reference>
<protein>
    <submittedName>
        <fullName evidence="11">Protein kinase domain-containing protein</fullName>
    </submittedName>
</protein>